<dbReference type="Gene3D" id="3.90.550.10">
    <property type="entry name" value="Spore Coat Polysaccharide Biosynthesis Protein SpsA, Chain A"/>
    <property type="match status" value="1"/>
</dbReference>
<evidence type="ECO:0000313" key="5">
    <source>
        <dbReference type="Proteomes" id="UP001169069"/>
    </source>
</evidence>
<reference evidence="4" key="1">
    <citation type="submission" date="2023-01" db="EMBL/GenBank/DDBJ databases">
        <title>Sulfurovum sp. zt1-1 genome assembly.</title>
        <authorList>
            <person name="Wang J."/>
        </authorList>
    </citation>
    <scope>NUCLEOTIDE SEQUENCE</scope>
    <source>
        <strain evidence="4">Zt1-1</strain>
    </source>
</reference>
<dbReference type="RefSeq" id="WP_289412620.1">
    <property type="nucleotide sequence ID" value="NZ_JAQIBD010000001.1"/>
</dbReference>
<dbReference type="SUPFAM" id="SSF53448">
    <property type="entry name" value="Nucleotide-diphospho-sugar transferases"/>
    <property type="match status" value="1"/>
</dbReference>
<organism evidence="4 5">
    <name type="scientific">Sulfurovum zhangzhouensis</name>
    <dbReference type="NCBI Taxonomy" id="3019067"/>
    <lineage>
        <taxon>Bacteria</taxon>
        <taxon>Pseudomonadati</taxon>
        <taxon>Campylobacterota</taxon>
        <taxon>Epsilonproteobacteria</taxon>
        <taxon>Campylobacterales</taxon>
        <taxon>Sulfurovaceae</taxon>
        <taxon>Sulfurovum</taxon>
    </lineage>
</organism>
<keyword evidence="3" id="KW-0472">Membrane</keyword>
<name>A0ABT7QWS0_9BACT</name>
<dbReference type="PANTHER" id="PTHR21461:SF69">
    <property type="entry name" value="GLYCOSYLTRANSFERASE FAMILY 92 PROTEIN"/>
    <property type="match status" value="1"/>
</dbReference>
<accession>A0ABT7QWS0</accession>
<protein>
    <submittedName>
        <fullName evidence="4">Glycosyltransferase family 2 protein</fullName>
    </submittedName>
</protein>
<keyword evidence="5" id="KW-1185">Reference proteome</keyword>
<dbReference type="EMBL" id="JAQIBD010000001">
    <property type="protein sequence ID" value="MDM5271270.1"/>
    <property type="molecule type" value="Genomic_DNA"/>
</dbReference>
<evidence type="ECO:0000313" key="4">
    <source>
        <dbReference type="EMBL" id="MDM5271270.1"/>
    </source>
</evidence>
<evidence type="ECO:0000256" key="2">
    <source>
        <dbReference type="ARBA" id="ARBA00022692"/>
    </source>
</evidence>
<gene>
    <name evidence="4" type="ORF">PGH07_03690</name>
</gene>
<sequence length="292" mass="34245">MKNPFNYFTHKFDPSNFTLVMTILVKNEADIIETNIRTHAALGVDAFVVMDNDSTDGTREILAKLQNEFEITIYDEKEPYNQKKFMTKLAFKAKDLYNADWIINNDADEFWIPNDGLNLKNHLKYKGGVLRVARSNMILHEGIKNWWESKYQVINQINYRFGEPNIILGHTARKTIVNPHGLIKINAGNHSAEHIALLKKKEINDIHVYHYPIRSYKQFESTVLVRKNHPKNKLNNRFGTHYRRWIQLYDEGKLEEEYNNFIFKHDEVSVMKKINLLGENTLPAKIINSIIN</sequence>
<comment type="caution">
    <text evidence="4">The sequence shown here is derived from an EMBL/GenBank/DDBJ whole genome shotgun (WGS) entry which is preliminary data.</text>
</comment>
<evidence type="ECO:0000256" key="3">
    <source>
        <dbReference type="ARBA" id="ARBA00022989"/>
    </source>
</evidence>
<evidence type="ECO:0000256" key="1">
    <source>
        <dbReference type="ARBA" id="ARBA00004167"/>
    </source>
</evidence>
<keyword evidence="2" id="KW-0812">Transmembrane</keyword>
<comment type="subcellular location">
    <subcellularLocation>
        <location evidence="1">Membrane</location>
        <topology evidence="1">Single-pass membrane protein</topology>
    </subcellularLocation>
</comment>
<dbReference type="Pfam" id="PF13704">
    <property type="entry name" value="Glyco_tranf_2_4"/>
    <property type="match status" value="1"/>
</dbReference>
<dbReference type="Proteomes" id="UP001169069">
    <property type="component" value="Unassembled WGS sequence"/>
</dbReference>
<dbReference type="PANTHER" id="PTHR21461">
    <property type="entry name" value="GLYCOSYLTRANSFERASE FAMILY 92 PROTEIN"/>
    <property type="match status" value="1"/>
</dbReference>
<keyword evidence="3" id="KW-1133">Transmembrane helix</keyword>
<dbReference type="InterPro" id="IPR029044">
    <property type="entry name" value="Nucleotide-diphossugar_trans"/>
</dbReference>
<proteinExistence type="predicted"/>